<dbReference type="AlphaFoldDB" id="A0A086XY02"/>
<reference evidence="4 5" key="1">
    <citation type="submission" date="2014-03" db="EMBL/GenBank/DDBJ databases">
        <title>Genome of Paenirhodobacter enshiensis DW2-9.</title>
        <authorList>
            <person name="Wang D."/>
            <person name="Wang G."/>
        </authorList>
    </citation>
    <scope>NUCLEOTIDE SEQUENCE [LARGE SCALE GENOMIC DNA]</scope>
    <source>
        <strain evidence="4 5">DW2-9</strain>
    </source>
</reference>
<dbReference type="STRING" id="1105367.CG50_01165"/>
<dbReference type="GO" id="GO:0051287">
    <property type="term" value="F:NAD binding"/>
    <property type="evidence" value="ECO:0007669"/>
    <property type="project" value="InterPro"/>
</dbReference>
<dbReference type="Gene3D" id="3.40.50.720">
    <property type="entry name" value="NAD(P)-binding Rossmann-like Domain"/>
    <property type="match status" value="2"/>
</dbReference>
<name>A0A086XY02_9RHOB</name>
<dbReference type="RefSeq" id="WP_036637148.1">
    <property type="nucleotide sequence ID" value="NZ_JFZB01000012.1"/>
</dbReference>
<evidence type="ECO:0000313" key="5">
    <source>
        <dbReference type="Proteomes" id="UP000028824"/>
    </source>
</evidence>
<dbReference type="SUPFAM" id="SSF51735">
    <property type="entry name" value="NAD(P)-binding Rossmann-fold domains"/>
    <property type="match status" value="1"/>
</dbReference>
<evidence type="ECO:0000256" key="1">
    <source>
        <dbReference type="ARBA" id="ARBA00023002"/>
    </source>
</evidence>
<dbReference type="PANTHER" id="PTHR43333">
    <property type="entry name" value="2-HACID_DH_C DOMAIN-CONTAINING PROTEIN"/>
    <property type="match status" value="1"/>
</dbReference>
<feature type="domain" description="D-isomer specific 2-hydroxyacid dehydrogenase NAD-binding" evidence="3">
    <location>
        <begin position="101"/>
        <end position="273"/>
    </location>
</feature>
<sequence>MTVLFNSDAARGEVVAAALAGVFPDLPVKIGLDAVEGPEVRYLVTWQAIAGMFDRFPNLKIVFSLGAGVDQFDVRTFPEDVRLVRLVDPGLASMMRDYVCMSVLAAHRDLPAYLGQQRAEVWAPLPVHLAAERRVGVLGLGQLGQAVLDALAPFGFALSGWSRSPREIAGVRCHAGDEGLDAILAESDILVCLLPLTPETEGILDAALFAKLPVGATLVHVGRGAQLDPGALRAALDSGHLAGAILDVTAPEPLPAGDPLWHHPRVIVTPHIACQTRADALARHMVEVLRAEAAGAPLPGVVEARRGY</sequence>
<organism evidence="4 5">
    <name type="scientific">Paenirhodobacter enshiensis</name>
    <dbReference type="NCBI Taxonomy" id="1105367"/>
    <lineage>
        <taxon>Bacteria</taxon>
        <taxon>Pseudomonadati</taxon>
        <taxon>Pseudomonadota</taxon>
        <taxon>Alphaproteobacteria</taxon>
        <taxon>Rhodobacterales</taxon>
        <taxon>Rhodobacter group</taxon>
        <taxon>Paenirhodobacter</taxon>
    </lineage>
</organism>
<keyword evidence="5" id="KW-1185">Reference proteome</keyword>
<dbReference type="CDD" id="cd12164">
    <property type="entry name" value="GDH_like_2"/>
    <property type="match status" value="1"/>
</dbReference>
<protein>
    <submittedName>
        <fullName evidence="4">2-hydroxyacid dehydrogenase</fullName>
    </submittedName>
</protein>
<dbReference type="OrthoDB" id="9787219at2"/>
<dbReference type="InterPro" id="IPR006140">
    <property type="entry name" value="D-isomer_DH_NAD-bd"/>
</dbReference>
<dbReference type="GO" id="GO:0016491">
    <property type="term" value="F:oxidoreductase activity"/>
    <property type="evidence" value="ECO:0007669"/>
    <property type="project" value="UniProtKB-KW"/>
</dbReference>
<proteinExistence type="predicted"/>
<gene>
    <name evidence="4" type="ORF">CG50_01165</name>
</gene>
<evidence type="ECO:0000259" key="3">
    <source>
        <dbReference type="Pfam" id="PF02826"/>
    </source>
</evidence>
<evidence type="ECO:0000313" key="4">
    <source>
        <dbReference type="EMBL" id="KFI26902.1"/>
    </source>
</evidence>
<dbReference type="InterPro" id="IPR036291">
    <property type="entry name" value="NAD(P)-bd_dom_sf"/>
</dbReference>
<dbReference type="eggNOG" id="COG0111">
    <property type="taxonomic scope" value="Bacteria"/>
</dbReference>
<dbReference type="EMBL" id="JFZB01000012">
    <property type="protein sequence ID" value="KFI26902.1"/>
    <property type="molecule type" value="Genomic_DNA"/>
</dbReference>
<dbReference type="Proteomes" id="UP000028824">
    <property type="component" value="Unassembled WGS sequence"/>
</dbReference>
<keyword evidence="2" id="KW-0520">NAD</keyword>
<comment type="caution">
    <text evidence="4">The sequence shown here is derived from an EMBL/GenBank/DDBJ whole genome shotgun (WGS) entry which is preliminary data.</text>
</comment>
<accession>A0A086XY02</accession>
<dbReference type="SUPFAM" id="SSF52283">
    <property type="entry name" value="Formate/glycerate dehydrogenase catalytic domain-like"/>
    <property type="match status" value="1"/>
</dbReference>
<dbReference type="Pfam" id="PF02826">
    <property type="entry name" value="2-Hacid_dh_C"/>
    <property type="match status" value="1"/>
</dbReference>
<evidence type="ECO:0000256" key="2">
    <source>
        <dbReference type="ARBA" id="ARBA00023027"/>
    </source>
</evidence>
<keyword evidence="1" id="KW-0560">Oxidoreductase</keyword>
<dbReference type="PANTHER" id="PTHR43333:SF1">
    <property type="entry name" value="D-ISOMER SPECIFIC 2-HYDROXYACID DEHYDROGENASE NAD-BINDING DOMAIN-CONTAINING PROTEIN"/>
    <property type="match status" value="1"/>
</dbReference>